<evidence type="ECO:0000256" key="5">
    <source>
        <dbReference type="ARBA" id="ARBA00049654"/>
    </source>
</evidence>
<evidence type="ECO:0000256" key="4">
    <source>
        <dbReference type="ARBA" id="ARBA00049598"/>
    </source>
</evidence>
<feature type="region of interest" description="Disordered" evidence="7">
    <location>
        <begin position="408"/>
        <end position="436"/>
    </location>
</feature>
<sequence length="436" mass="48388">MTSSTPPPSTPTSPLLKPATTDHHDLTTTCLYCHLRPPIYTCPGCLTRTCSVACVQRHKKYKQCSGARDPAAYVKRSKLMTESGVNRDFNFLVGVEREIGRRAEVEEGRAKGELTTMVGDAETPVGGDEGKGENRRARKRREEFGRLVKERGIRVLWAPWDGFERARENRTWFSKGSKISWTISWLLPSSSSSSSSSQPHRILEHNIPEIKPLIQALRDSTLLPAEWRHHKKVRFYLVLQSPANQRRCTEVEKSETLKQALKYQSVLEFPDILVSMEETLEGWEVVENRMIVELAEEDRVVEAEGRKKTRRGRGKRKVEEVEGVEEKVGKKVELEAVEKGGENAPVSDVGEAAEDAGSKKVELAPEEKGGENAPVAGESVEDAGRKEQELPLIQEVVGCGEQNIPVQTAEESAEVQPISTLGEASAGPTDGDNKVV</sequence>
<dbReference type="GO" id="GO:0048254">
    <property type="term" value="P:snoRNA localization"/>
    <property type="evidence" value="ECO:0007669"/>
    <property type="project" value="TreeGrafter"/>
</dbReference>
<dbReference type="InParanoid" id="A0A4S2N726"/>
<comment type="function">
    <text evidence="4">Required for box C/D snoRNAs accumulation involved in snoRNA processing, snoRNA transport to the nucleolus and ribosome biogenesis.</text>
</comment>
<dbReference type="CDD" id="cd23023">
    <property type="entry name" value="zf-HIT_BCD1"/>
    <property type="match status" value="1"/>
</dbReference>
<feature type="compositionally biased region" description="Pro residues" evidence="7">
    <location>
        <begin position="1"/>
        <end position="11"/>
    </location>
</feature>
<dbReference type="PROSITE" id="PS51083">
    <property type="entry name" value="ZF_HIT"/>
    <property type="match status" value="1"/>
</dbReference>
<feature type="region of interest" description="Disordered" evidence="7">
    <location>
        <begin position="1"/>
        <end position="20"/>
    </location>
</feature>
<dbReference type="FunCoup" id="A0A4S2N726">
    <property type="interactions" value="112"/>
</dbReference>
<dbReference type="GO" id="GO:0070761">
    <property type="term" value="C:pre-snoRNP complex"/>
    <property type="evidence" value="ECO:0007669"/>
    <property type="project" value="TreeGrafter"/>
</dbReference>
<dbReference type="STRING" id="341454.A0A4S2N726"/>
<feature type="region of interest" description="Disordered" evidence="7">
    <location>
        <begin position="338"/>
        <end position="388"/>
    </location>
</feature>
<dbReference type="PANTHER" id="PTHR13483">
    <property type="entry name" value="BOX C_D SNORNA PROTEIN 1-RELATED"/>
    <property type="match status" value="1"/>
</dbReference>
<dbReference type="GO" id="GO:0000492">
    <property type="term" value="P:box C/D snoRNP assembly"/>
    <property type="evidence" value="ECO:0007669"/>
    <property type="project" value="TreeGrafter"/>
</dbReference>
<gene>
    <name evidence="9" type="ORF">EX30DRAFT_14869</name>
</gene>
<dbReference type="Pfam" id="PF04438">
    <property type="entry name" value="zf-HIT"/>
    <property type="match status" value="1"/>
</dbReference>
<evidence type="ECO:0000259" key="8">
    <source>
        <dbReference type="PROSITE" id="PS51083"/>
    </source>
</evidence>
<reference evidence="9 10" key="1">
    <citation type="submission" date="2019-04" db="EMBL/GenBank/DDBJ databases">
        <title>Comparative genomics and transcriptomics to analyze fruiting body development in filamentous ascomycetes.</title>
        <authorList>
            <consortium name="DOE Joint Genome Institute"/>
            <person name="Lutkenhaus R."/>
            <person name="Traeger S."/>
            <person name="Breuer J."/>
            <person name="Kuo A."/>
            <person name="Lipzen A."/>
            <person name="Pangilinan J."/>
            <person name="Dilworth D."/>
            <person name="Sandor L."/>
            <person name="Poggeler S."/>
            <person name="Barry K."/>
            <person name="Grigoriev I.V."/>
            <person name="Nowrousian M."/>
        </authorList>
    </citation>
    <scope>NUCLEOTIDE SEQUENCE [LARGE SCALE GENOMIC DNA]</scope>
    <source>
        <strain evidence="9 10">CBS 389.68</strain>
    </source>
</reference>
<evidence type="ECO:0000256" key="3">
    <source>
        <dbReference type="ARBA" id="ARBA00022833"/>
    </source>
</evidence>
<dbReference type="InterPro" id="IPR051639">
    <property type="entry name" value="BCD1"/>
</dbReference>
<dbReference type="OrthoDB" id="272357at2759"/>
<organism evidence="9 10">
    <name type="scientific">Ascodesmis nigricans</name>
    <dbReference type="NCBI Taxonomy" id="341454"/>
    <lineage>
        <taxon>Eukaryota</taxon>
        <taxon>Fungi</taxon>
        <taxon>Dikarya</taxon>
        <taxon>Ascomycota</taxon>
        <taxon>Pezizomycotina</taxon>
        <taxon>Pezizomycetes</taxon>
        <taxon>Pezizales</taxon>
        <taxon>Ascodesmidaceae</taxon>
        <taxon>Ascodesmis</taxon>
    </lineage>
</organism>
<dbReference type="GO" id="GO:0008270">
    <property type="term" value="F:zinc ion binding"/>
    <property type="evidence" value="ECO:0007669"/>
    <property type="project" value="UniProtKB-UniRule"/>
</dbReference>
<proteinExistence type="inferred from homology"/>
<dbReference type="InterPro" id="IPR007529">
    <property type="entry name" value="Znf_HIT"/>
</dbReference>
<dbReference type="GO" id="GO:0005634">
    <property type="term" value="C:nucleus"/>
    <property type="evidence" value="ECO:0007669"/>
    <property type="project" value="TreeGrafter"/>
</dbReference>
<dbReference type="GO" id="GO:0000463">
    <property type="term" value="P:maturation of LSU-rRNA from tricistronic rRNA transcript (SSU-rRNA, 5.8S rRNA, LSU-rRNA)"/>
    <property type="evidence" value="ECO:0007669"/>
    <property type="project" value="TreeGrafter"/>
</dbReference>
<evidence type="ECO:0000256" key="6">
    <source>
        <dbReference type="PROSITE-ProRule" id="PRU00453"/>
    </source>
</evidence>
<evidence type="ECO:0000256" key="1">
    <source>
        <dbReference type="ARBA" id="ARBA00022723"/>
    </source>
</evidence>
<dbReference type="Pfam" id="PF25790">
    <property type="entry name" value="BCD1"/>
    <property type="match status" value="1"/>
</dbReference>
<evidence type="ECO:0000313" key="9">
    <source>
        <dbReference type="EMBL" id="TGZ85033.1"/>
    </source>
</evidence>
<dbReference type="PANTHER" id="PTHR13483:SF11">
    <property type="entry name" value="ZINC FINGER HIT DOMAIN-CONTAINING PROTEIN 3"/>
    <property type="match status" value="1"/>
</dbReference>
<keyword evidence="1" id="KW-0479">Metal-binding</keyword>
<dbReference type="InterPro" id="IPR057721">
    <property type="entry name" value="BCD1_alpha/beta"/>
</dbReference>
<dbReference type="Proteomes" id="UP000298138">
    <property type="component" value="Unassembled WGS sequence"/>
</dbReference>
<accession>A0A4S2N726</accession>
<dbReference type="EMBL" id="ML220112">
    <property type="protein sequence ID" value="TGZ85033.1"/>
    <property type="molecule type" value="Genomic_DNA"/>
</dbReference>
<feature type="compositionally biased region" description="Basic and acidic residues" evidence="7">
    <location>
        <begin position="356"/>
        <end position="370"/>
    </location>
</feature>
<dbReference type="Gene3D" id="3.30.60.190">
    <property type="match status" value="1"/>
</dbReference>
<protein>
    <recommendedName>
        <fullName evidence="8">HIT-type domain-containing protein</fullName>
    </recommendedName>
</protein>
<keyword evidence="3" id="KW-0862">Zinc</keyword>
<feature type="domain" description="HIT-type" evidence="8">
    <location>
        <begin position="30"/>
        <end position="64"/>
    </location>
</feature>
<evidence type="ECO:0000313" key="10">
    <source>
        <dbReference type="Proteomes" id="UP000298138"/>
    </source>
</evidence>
<keyword evidence="2 6" id="KW-0863">Zinc-finger</keyword>
<keyword evidence="10" id="KW-1185">Reference proteome</keyword>
<dbReference type="SUPFAM" id="SSF144232">
    <property type="entry name" value="HIT/MYND zinc finger-like"/>
    <property type="match status" value="1"/>
</dbReference>
<name>A0A4S2N726_9PEZI</name>
<dbReference type="AlphaFoldDB" id="A0A4S2N726"/>
<comment type="similarity">
    <text evidence="5">Belongs to the BCD1 family.</text>
</comment>
<evidence type="ECO:0000256" key="7">
    <source>
        <dbReference type="SAM" id="MobiDB-lite"/>
    </source>
</evidence>
<evidence type="ECO:0000256" key="2">
    <source>
        <dbReference type="ARBA" id="ARBA00022771"/>
    </source>
</evidence>